<dbReference type="Proteomes" id="UP001363151">
    <property type="component" value="Unassembled WGS sequence"/>
</dbReference>
<dbReference type="InterPro" id="IPR003527">
    <property type="entry name" value="MAP_kinase_CS"/>
</dbReference>
<dbReference type="EMBL" id="JBBJCI010000040">
    <property type="protein sequence ID" value="KAK7249603.1"/>
    <property type="molecule type" value="Genomic_DNA"/>
</dbReference>
<dbReference type="PROSITE" id="PS00108">
    <property type="entry name" value="PROTEIN_KINASE_ST"/>
    <property type="match status" value="1"/>
</dbReference>
<comment type="catalytic activity">
    <reaction evidence="8">
        <text>L-threonyl-[protein] + ATP = O-phospho-L-threonyl-[protein] + ADP + H(+)</text>
        <dbReference type="Rhea" id="RHEA:46608"/>
        <dbReference type="Rhea" id="RHEA-COMP:11060"/>
        <dbReference type="Rhea" id="RHEA-COMP:11605"/>
        <dbReference type="ChEBI" id="CHEBI:15378"/>
        <dbReference type="ChEBI" id="CHEBI:30013"/>
        <dbReference type="ChEBI" id="CHEBI:30616"/>
        <dbReference type="ChEBI" id="CHEBI:61977"/>
        <dbReference type="ChEBI" id="CHEBI:456216"/>
        <dbReference type="EC" id="2.7.11.24"/>
    </reaction>
</comment>
<dbReference type="InterPro" id="IPR017441">
    <property type="entry name" value="Protein_kinase_ATP_BS"/>
</dbReference>
<comment type="cofactor">
    <cofactor evidence="8">
        <name>Mg(2+)</name>
        <dbReference type="ChEBI" id="CHEBI:18420"/>
    </cofactor>
</comment>
<keyword evidence="5 6" id="KW-0067">ATP-binding</keyword>
<sequence>MGEEDGGDEDIEKHVKRRFEICQRLGKGAYGIVWKAVEKRSHNVVALKKCFDAFRNSTDAQRTFREIMYLQKLSGHENIIRLQHIIKAENDRDIYLTFDHMETDLHAVIRAAILEDIHKKYIIYQLLKALKYMHSGDLLHRDIKPSNLLLNSDCHVKLCDFGLCRSVAEVEGPSPVLTDYVATRWYRAPEILLGSPVYTKGVDMWAVGCILGEMLNGKPIFPGTSTVNQLEKVLELTGKPSKEDVDAVGSPYAAQMLDSIGNVTRVPLDLGTTTGDPKGPSVLHSTLKFNPANRVSAVDALNDAWVAEFHKSEEEPDYPGGPIKIVIDDNTKLTAQDYRNNLYMQISQIKKDARRRDQARGANAENAKPAENATRTRNAAAARARRGDARRRPRRPPPRPRRPRRNRAASRFR</sequence>
<keyword evidence="4 8" id="KW-0418">Kinase</keyword>
<protein>
    <recommendedName>
        <fullName evidence="8">Mitogen-activated protein kinase</fullName>
        <ecNumber evidence="8">2.7.11.24</ecNumber>
    </recommendedName>
</protein>
<dbReference type="SMART" id="SM00220">
    <property type="entry name" value="S_TKc"/>
    <property type="match status" value="1"/>
</dbReference>
<feature type="domain" description="Protein kinase" evidence="10">
    <location>
        <begin position="19"/>
        <end position="306"/>
    </location>
</feature>
<dbReference type="Gene3D" id="3.30.200.20">
    <property type="entry name" value="Phosphorylase Kinase, domain 1"/>
    <property type="match status" value="1"/>
</dbReference>
<keyword evidence="12" id="KW-1185">Reference proteome</keyword>
<dbReference type="InterPro" id="IPR008271">
    <property type="entry name" value="Ser/Thr_kinase_AS"/>
</dbReference>
<comment type="similarity">
    <text evidence="8">Belongs to the protein kinase superfamily. Ser/Thr protein kinase family. MAP kinase subfamily.</text>
</comment>
<feature type="binding site" evidence="6">
    <location>
        <position position="48"/>
    </location>
    <ligand>
        <name>ATP</name>
        <dbReference type="ChEBI" id="CHEBI:30616"/>
    </ligand>
</feature>
<dbReference type="GO" id="GO:0016301">
    <property type="term" value="F:kinase activity"/>
    <property type="evidence" value="ECO:0007669"/>
    <property type="project" value="UniProtKB-KW"/>
</dbReference>
<evidence type="ECO:0000259" key="10">
    <source>
        <dbReference type="PROSITE" id="PS50011"/>
    </source>
</evidence>
<feature type="compositionally biased region" description="Basic residues" evidence="9">
    <location>
        <begin position="388"/>
        <end position="413"/>
    </location>
</feature>
<accession>A0ABR1G8X0</accession>
<gene>
    <name evidence="11" type="primary">LMPK</name>
    <name evidence="11" type="ORF">SO694_00004065</name>
</gene>
<keyword evidence="8" id="KW-0460">Magnesium</keyword>
<reference evidence="11 12" key="1">
    <citation type="submission" date="2024-03" db="EMBL/GenBank/DDBJ databases">
        <title>Aureococcus anophagefferens CCMP1851 and Kratosvirus quantuckense: Draft genome of a second virus-susceptible host strain in the model system.</title>
        <authorList>
            <person name="Chase E."/>
            <person name="Truchon A.R."/>
            <person name="Schepens W."/>
            <person name="Wilhelm S.W."/>
        </authorList>
    </citation>
    <scope>NUCLEOTIDE SEQUENCE [LARGE SCALE GENOMIC DNA]</scope>
    <source>
        <strain evidence="11 12">CCMP1851</strain>
    </source>
</reference>
<dbReference type="PROSITE" id="PS50011">
    <property type="entry name" value="PROTEIN_KINASE_DOM"/>
    <property type="match status" value="1"/>
</dbReference>
<feature type="region of interest" description="Disordered" evidence="9">
    <location>
        <begin position="353"/>
        <end position="413"/>
    </location>
</feature>
<evidence type="ECO:0000256" key="3">
    <source>
        <dbReference type="ARBA" id="ARBA00022741"/>
    </source>
</evidence>
<evidence type="ECO:0000256" key="6">
    <source>
        <dbReference type="PROSITE-ProRule" id="PRU10141"/>
    </source>
</evidence>
<dbReference type="InterPro" id="IPR011009">
    <property type="entry name" value="Kinase-like_dom_sf"/>
</dbReference>
<dbReference type="SUPFAM" id="SSF56112">
    <property type="entry name" value="Protein kinase-like (PK-like)"/>
    <property type="match status" value="1"/>
</dbReference>
<keyword evidence="1 7" id="KW-0723">Serine/threonine-protein kinase</keyword>
<proteinExistence type="inferred from homology"/>
<evidence type="ECO:0000256" key="2">
    <source>
        <dbReference type="ARBA" id="ARBA00022679"/>
    </source>
</evidence>
<dbReference type="Pfam" id="PF00069">
    <property type="entry name" value="Pkinase"/>
    <property type="match status" value="1"/>
</dbReference>
<dbReference type="PROSITE" id="PS01351">
    <property type="entry name" value="MAPK"/>
    <property type="match status" value="1"/>
</dbReference>
<keyword evidence="2 8" id="KW-0808">Transferase</keyword>
<dbReference type="InterPro" id="IPR000719">
    <property type="entry name" value="Prot_kinase_dom"/>
</dbReference>
<organism evidence="11 12">
    <name type="scientific">Aureococcus anophagefferens</name>
    <name type="common">Harmful bloom alga</name>
    <dbReference type="NCBI Taxonomy" id="44056"/>
    <lineage>
        <taxon>Eukaryota</taxon>
        <taxon>Sar</taxon>
        <taxon>Stramenopiles</taxon>
        <taxon>Ochrophyta</taxon>
        <taxon>Pelagophyceae</taxon>
        <taxon>Pelagomonadales</taxon>
        <taxon>Pelagomonadaceae</taxon>
        <taxon>Aureococcus</taxon>
    </lineage>
</organism>
<evidence type="ECO:0000313" key="12">
    <source>
        <dbReference type="Proteomes" id="UP001363151"/>
    </source>
</evidence>
<dbReference type="EC" id="2.7.11.24" evidence="8"/>
<dbReference type="PANTHER" id="PTHR24055">
    <property type="entry name" value="MITOGEN-ACTIVATED PROTEIN KINASE"/>
    <property type="match status" value="1"/>
</dbReference>
<comment type="caution">
    <text evidence="11">The sequence shown here is derived from an EMBL/GenBank/DDBJ whole genome shotgun (WGS) entry which is preliminary data.</text>
</comment>
<evidence type="ECO:0000256" key="7">
    <source>
        <dbReference type="RuleBase" id="RU000304"/>
    </source>
</evidence>
<feature type="compositionally biased region" description="Low complexity" evidence="9">
    <location>
        <begin position="362"/>
        <end position="382"/>
    </location>
</feature>
<name>A0ABR1G8X0_AURAN</name>
<evidence type="ECO:0000256" key="4">
    <source>
        <dbReference type="ARBA" id="ARBA00022777"/>
    </source>
</evidence>
<evidence type="ECO:0000256" key="8">
    <source>
        <dbReference type="RuleBase" id="RU361165"/>
    </source>
</evidence>
<evidence type="ECO:0000256" key="5">
    <source>
        <dbReference type="ARBA" id="ARBA00022840"/>
    </source>
</evidence>
<keyword evidence="3 6" id="KW-0547">Nucleotide-binding</keyword>
<dbReference type="Gene3D" id="1.10.510.10">
    <property type="entry name" value="Transferase(Phosphotransferase) domain 1"/>
    <property type="match status" value="1"/>
</dbReference>
<evidence type="ECO:0000256" key="9">
    <source>
        <dbReference type="SAM" id="MobiDB-lite"/>
    </source>
</evidence>
<dbReference type="InterPro" id="IPR050117">
    <property type="entry name" value="MAPK"/>
</dbReference>
<evidence type="ECO:0000256" key="1">
    <source>
        <dbReference type="ARBA" id="ARBA00022527"/>
    </source>
</evidence>
<comment type="activity regulation">
    <text evidence="8">Activated by threonine and tyrosine phosphorylation.</text>
</comment>
<evidence type="ECO:0000313" key="11">
    <source>
        <dbReference type="EMBL" id="KAK7249603.1"/>
    </source>
</evidence>
<dbReference type="PROSITE" id="PS00107">
    <property type="entry name" value="PROTEIN_KINASE_ATP"/>
    <property type="match status" value="1"/>
</dbReference>
<dbReference type="CDD" id="cd07852">
    <property type="entry name" value="STKc_MAPK15-like"/>
    <property type="match status" value="1"/>
</dbReference>